<evidence type="ECO:0000259" key="1">
    <source>
        <dbReference type="PROSITE" id="PS51819"/>
    </source>
</evidence>
<dbReference type="RefSeq" id="WP_126912551.1">
    <property type="nucleotide sequence ID" value="NZ_CP034587.1"/>
</dbReference>
<sequence>MTGTRCACLPGVPCWVSLATRDLDGAKDFYGPLLGWRFETVAGRRGSYVHAMAGKTAVAGINATAHEWELPVTWTTYFGTESADTAVGRVQERGGTVAVGPLSSDEGRLALAADPAGASFGLWECRTEPGWPRPPGVGGNAVWVELRTRDAFEAALFYGGVFDWDRRPSPPYTVRWEEDRVILDIDKRTVATLYGGAVEGTVDPRLRPRWHVFFSVVDVDDTMETTRKLGGQTIGEPSPTHFGRTATLRDPEGGLFCVVSGHG</sequence>
<dbReference type="InterPro" id="IPR037523">
    <property type="entry name" value="VOC_core"/>
</dbReference>
<dbReference type="InterPro" id="IPR052164">
    <property type="entry name" value="Anthracycline_SecMetBiosynth"/>
</dbReference>
<dbReference type="Pfam" id="PF18029">
    <property type="entry name" value="Glyoxalase_6"/>
    <property type="match status" value="1"/>
</dbReference>
<dbReference type="SUPFAM" id="SSF54593">
    <property type="entry name" value="Glyoxalase/Bleomycin resistance protein/Dihydroxybiphenyl dioxygenase"/>
    <property type="match status" value="2"/>
</dbReference>
<dbReference type="InterPro" id="IPR004360">
    <property type="entry name" value="Glyas_Fos-R_dOase_dom"/>
</dbReference>
<dbReference type="AlphaFoldDB" id="A0A3Q9FW02"/>
<dbReference type="Proteomes" id="UP000267900">
    <property type="component" value="Chromosome"/>
</dbReference>
<dbReference type="EMBL" id="CP034587">
    <property type="protein sequence ID" value="AZQ69986.1"/>
    <property type="molecule type" value="Genomic_DNA"/>
</dbReference>
<accession>A0A3Q9FW02</accession>
<dbReference type="InterPro" id="IPR029068">
    <property type="entry name" value="Glyas_Bleomycin-R_OHBP_Dase"/>
</dbReference>
<gene>
    <name evidence="2" type="ORF">EKH77_01020</name>
</gene>
<dbReference type="PANTHER" id="PTHR33993:SF10">
    <property type="entry name" value="CONSERVED PROTEIN"/>
    <property type="match status" value="1"/>
</dbReference>
<feature type="domain" description="VOC" evidence="1">
    <location>
        <begin position="140"/>
        <end position="261"/>
    </location>
</feature>
<name>A0A3Q9FW02_STRLT</name>
<organism evidence="2 3">
    <name type="scientific">Streptomyces luteoverticillatus</name>
    <name type="common">Streptoverticillium luteoverticillatus</name>
    <dbReference type="NCBI Taxonomy" id="66425"/>
    <lineage>
        <taxon>Bacteria</taxon>
        <taxon>Bacillati</taxon>
        <taxon>Actinomycetota</taxon>
        <taxon>Actinomycetes</taxon>
        <taxon>Kitasatosporales</taxon>
        <taxon>Streptomycetaceae</taxon>
        <taxon>Streptomyces</taxon>
    </lineage>
</organism>
<reference evidence="2 3" key="1">
    <citation type="submission" date="2018-12" db="EMBL/GenBank/DDBJ databases">
        <title>The whole draft genome of Streptomyce luteoverticillatus CGMCC 15060.</title>
        <authorList>
            <person name="Feng Z."/>
            <person name="Chen G."/>
            <person name="Zhang J."/>
            <person name="Zhu H."/>
            <person name="Yu X."/>
            <person name="Zhang W."/>
            <person name="Zhang X."/>
        </authorList>
    </citation>
    <scope>NUCLEOTIDE SEQUENCE [LARGE SCALE GENOMIC DNA]</scope>
    <source>
        <strain evidence="2 3">CGMCC 15060</strain>
    </source>
</reference>
<dbReference type="InterPro" id="IPR041581">
    <property type="entry name" value="Glyoxalase_6"/>
</dbReference>
<keyword evidence="3" id="KW-1185">Reference proteome</keyword>
<dbReference type="PANTHER" id="PTHR33993">
    <property type="entry name" value="GLYOXALASE-RELATED"/>
    <property type="match status" value="1"/>
</dbReference>
<dbReference type="Pfam" id="PF00903">
    <property type="entry name" value="Glyoxalase"/>
    <property type="match status" value="1"/>
</dbReference>
<dbReference type="CDD" id="cd07247">
    <property type="entry name" value="SgaA_N_like"/>
    <property type="match status" value="1"/>
</dbReference>
<protein>
    <submittedName>
        <fullName evidence="2">VOC family protein</fullName>
    </submittedName>
</protein>
<proteinExistence type="predicted"/>
<dbReference type="OrthoDB" id="9793039at2"/>
<evidence type="ECO:0000313" key="3">
    <source>
        <dbReference type="Proteomes" id="UP000267900"/>
    </source>
</evidence>
<dbReference type="Gene3D" id="3.10.180.10">
    <property type="entry name" value="2,3-Dihydroxybiphenyl 1,2-Dioxygenase, domain 1"/>
    <property type="match status" value="2"/>
</dbReference>
<dbReference type="PROSITE" id="PS51819">
    <property type="entry name" value="VOC"/>
    <property type="match status" value="1"/>
</dbReference>
<evidence type="ECO:0000313" key="2">
    <source>
        <dbReference type="EMBL" id="AZQ69986.1"/>
    </source>
</evidence>